<sequence length="127" mass="14180">MKYLCLGYLEPEKMDSRPKAEVDAVMGDCQPHLEELYKSGQVIIDAGLSLEAKCLRGANGKVRVIDGPFIETKEMIGSAFIIEARDMEEAIRVASLHPATQVGAGEQFGWGIEIRPIHYFEKRELEV</sequence>
<dbReference type="PANTHER" id="PTHR35174">
    <property type="entry name" value="BLL7171 PROTEIN-RELATED"/>
    <property type="match status" value="1"/>
</dbReference>
<dbReference type="Proteomes" id="UP001596047">
    <property type="component" value="Unassembled WGS sequence"/>
</dbReference>
<evidence type="ECO:0000256" key="1">
    <source>
        <dbReference type="ARBA" id="ARBA00007689"/>
    </source>
</evidence>
<proteinExistence type="inferred from homology"/>
<dbReference type="InterPro" id="IPR011008">
    <property type="entry name" value="Dimeric_a/b-barrel"/>
</dbReference>
<dbReference type="SUPFAM" id="SSF54909">
    <property type="entry name" value="Dimeric alpha+beta barrel"/>
    <property type="match status" value="1"/>
</dbReference>
<comment type="caution">
    <text evidence="3">The sequence shown here is derived from an EMBL/GenBank/DDBJ whole genome shotgun (WGS) entry which is preliminary data.</text>
</comment>
<feature type="domain" description="YCII-related" evidence="2">
    <location>
        <begin position="1"/>
        <end position="106"/>
    </location>
</feature>
<dbReference type="PANTHER" id="PTHR35174:SF3">
    <property type="entry name" value="BLL7171 PROTEIN"/>
    <property type="match status" value="1"/>
</dbReference>
<dbReference type="RefSeq" id="WP_379188887.1">
    <property type="nucleotide sequence ID" value="NZ_JBHSOW010000048.1"/>
</dbReference>
<evidence type="ECO:0000259" key="2">
    <source>
        <dbReference type="Pfam" id="PF03795"/>
    </source>
</evidence>
<organism evidence="3 4">
    <name type="scientific">Paenibacillus solisilvae</name>
    <dbReference type="NCBI Taxonomy" id="2486751"/>
    <lineage>
        <taxon>Bacteria</taxon>
        <taxon>Bacillati</taxon>
        <taxon>Bacillota</taxon>
        <taxon>Bacilli</taxon>
        <taxon>Bacillales</taxon>
        <taxon>Paenibacillaceae</taxon>
        <taxon>Paenibacillus</taxon>
    </lineage>
</organism>
<dbReference type="InterPro" id="IPR005545">
    <property type="entry name" value="YCII"/>
</dbReference>
<gene>
    <name evidence="3" type="ORF">ACFPYJ_14570</name>
</gene>
<evidence type="ECO:0000313" key="3">
    <source>
        <dbReference type="EMBL" id="MFC5650332.1"/>
    </source>
</evidence>
<dbReference type="Gene3D" id="3.30.70.1060">
    <property type="entry name" value="Dimeric alpha+beta barrel"/>
    <property type="match status" value="1"/>
</dbReference>
<keyword evidence="4" id="KW-1185">Reference proteome</keyword>
<accession>A0ABW0VWV4</accession>
<dbReference type="Pfam" id="PF03795">
    <property type="entry name" value="YCII"/>
    <property type="match status" value="1"/>
</dbReference>
<protein>
    <submittedName>
        <fullName evidence="3">YciI family protein</fullName>
    </submittedName>
</protein>
<name>A0ABW0VWV4_9BACL</name>
<dbReference type="EMBL" id="JBHSOW010000048">
    <property type="protein sequence ID" value="MFC5650332.1"/>
    <property type="molecule type" value="Genomic_DNA"/>
</dbReference>
<reference evidence="4" key="1">
    <citation type="journal article" date="2019" name="Int. J. Syst. Evol. Microbiol.">
        <title>The Global Catalogue of Microorganisms (GCM) 10K type strain sequencing project: providing services to taxonomists for standard genome sequencing and annotation.</title>
        <authorList>
            <consortium name="The Broad Institute Genomics Platform"/>
            <consortium name="The Broad Institute Genome Sequencing Center for Infectious Disease"/>
            <person name="Wu L."/>
            <person name="Ma J."/>
        </authorList>
    </citation>
    <scope>NUCLEOTIDE SEQUENCE [LARGE SCALE GENOMIC DNA]</scope>
    <source>
        <strain evidence="4">CGMCC 1.3240</strain>
    </source>
</reference>
<evidence type="ECO:0000313" key="4">
    <source>
        <dbReference type="Proteomes" id="UP001596047"/>
    </source>
</evidence>
<comment type="similarity">
    <text evidence="1">Belongs to the YciI family.</text>
</comment>